<comment type="caution">
    <text evidence="1">The sequence shown here is derived from an EMBL/GenBank/DDBJ whole genome shotgun (WGS) entry which is preliminary data.</text>
</comment>
<dbReference type="Proteomes" id="UP000275267">
    <property type="component" value="Unassembled WGS sequence"/>
</dbReference>
<dbReference type="SUPFAM" id="SSF52047">
    <property type="entry name" value="RNI-like"/>
    <property type="match status" value="1"/>
</dbReference>
<gene>
    <name evidence="1" type="ORF">C2845_PM13G09130</name>
</gene>
<evidence type="ECO:0000313" key="1">
    <source>
        <dbReference type="EMBL" id="RLN05278.1"/>
    </source>
</evidence>
<name>A0A3L6RMF7_PANMI</name>
<dbReference type="AlphaFoldDB" id="A0A3L6RMF7"/>
<sequence length="167" mass="19270">MEFTFPVLDKLVIDGCPRLRLKPCPPTFHKWEIYASDSVLYSAKEWDTFRPLPLKPKAPWKKLVLWGASYGGIMRLLHHLPTLQEIEIIRPDPDQKTSLPESMRQLSSLSTLELYRCNGISILPDWLGDLKSLNASALYIARRSRPCHHPYNNLPSSRSYILRTTLN</sequence>
<dbReference type="STRING" id="4540.A0A3L6RMF7"/>
<protein>
    <submittedName>
        <fullName evidence="1">Disease resistance protein RGA1</fullName>
    </submittedName>
</protein>
<organism evidence="1 2">
    <name type="scientific">Panicum miliaceum</name>
    <name type="common">Proso millet</name>
    <name type="synonym">Broomcorn millet</name>
    <dbReference type="NCBI Taxonomy" id="4540"/>
    <lineage>
        <taxon>Eukaryota</taxon>
        <taxon>Viridiplantae</taxon>
        <taxon>Streptophyta</taxon>
        <taxon>Embryophyta</taxon>
        <taxon>Tracheophyta</taxon>
        <taxon>Spermatophyta</taxon>
        <taxon>Magnoliopsida</taxon>
        <taxon>Liliopsida</taxon>
        <taxon>Poales</taxon>
        <taxon>Poaceae</taxon>
        <taxon>PACMAD clade</taxon>
        <taxon>Panicoideae</taxon>
        <taxon>Panicodae</taxon>
        <taxon>Paniceae</taxon>
        <taxon>Panicinae</taxon>
        <taxon>Panicum</taxon>
        <taxon>Panicum sect. Panicum</taxon>
    </lineage>
</organism>
<dbReference type="OrthoDB" id="2018467at2759"/>
<dbReference type="InterPro" id="IPR032675">
    <property type="entry name" value="LRR_dom_sf"/>
</dbReference>
<dbReference type="EMBL" id="PQIB02000008">
    <property type="protein sequence ID" value="RLN05278.1"/>
    <property type="molecule type" value="Genomic_DNA"/>
</dbReference>
<keyword evidence="2" id="KW-1185">Reference proteome</keyword>
<dbReference type="Gene3D" id="3.80.10.10">
    <property type="entry name" value="Ribonuclease Inhibitor"/>
    <property type="match status" value="1"/>
</dbReference>
<reference evidence="2" key="1">
    <citation type="journal article" date="2019" name="Nat. Commun.">
        <title>The genome of broomcorn millet.</title>
        <authorList>
            <person name="Zou C."/>
            <person name="Miki D."/>
            <person name="Li D."/>
            <person name="Tang Q."/>
            <person name="Xiao L."/>
            <person name="Rajput S."/>
            <person name="Deng P."/>
            <person name="Jia W."/>
            <person name="Huang R."/>
            <person name="Zhang M."/>
            <person name="Sun Y."/>
            <person name="Hu J."/>
            <person name="Fu X."/>
            <person name="Schnable P.S."/>
            <person name="Li F."/>
            <person name="Zhang H."/>
            <person name="Feng B."/>
            <person name="Zhu X."/>
            <person name="Liu R."/>
            <person name="Schnable J.C."/>
            <person name="Zhu J.-K."/>
            <person name="Zhang H."/>
        </authorList>
    </citation>
    <scope>NUCLEOTIDE SEQUENCE [LARGE SCALE GENOMIC DNA]</scope>
</reference>
<proteinExistence type="predicted"/>
<evidence type="ECO:0000313" key="2">
    <source>
        <dbReference type="Proteomes" id="UP000275267"/>
    </source>
</evidence>
<accession>A0A3L6RMF7</accession>